<proteinExistence type="predicted"/>
<keyword evidence="1" id="KW-0418">Kinase</keyword>
<dbReference type="Proteomes" id="UP000250235">
    <property type="component" value="Unassembled WGS sequence"/>
</dbReference>
<name>A0A2Z7C7Y2_9LAMI</name>
<reference evidence="1 2" key="1">
    <citation type="journal article" date="2015" name="Proc. Natl. Acad. Sci. U.S.A.">
        <title>The resurrection genome of Boea hygrometrica: A blueprint for survival of dehydration.</title>
        <authorList>
            <person name="Xiao L."/>
            <person name="Yang G."/>
            <person name="Zhang L."/>
            <person name="Yang X."/>
            <person name="Zhao S."/>
            <person name="Ji Z."/>
            <person name="Zhou Q."/>
            <person name="Hu M."/>
            <person name="Wang Y."/>
            <person name="Chen M."/>
            <person name="Xu Y."/>
            <person name="Jin H."/>
            <person name="Xiao X."/>
            <person name="Hu G."/>
            <person name="Bao F."/>
            <person name="Hu Y."/>
            <person name="Wan P."/>
            <person name="Li L."/>
            <person name="Deng X."/>
            <person name="Kuang T."/>
            <person name="Xiang C."/>
            <person name="Zhu J.K."/>
            <person name="Oliver M.J."/>
            <person name="He Y."/>
        </authorList>
    </citation>
    <scope>NUCLEOTIDE SEQUENCE [LARGE SCALE GENOMIC DNA]</scope>
    <source>
        <strain evidence="2">cv. XS01</strain>
    </source>
</reference>
<protein>
    <submittedName>
        <fullName evidence="1">Leucine-rich repeat receptor-like protein kinase</fullName>
    </submittedName>
</protein>
<keyword evidence="1" id="KW-0808">Transferase</keyword>
<sequence>MEENAWRRVRHQLPRRHRLASLHPRACLPRREQRWGMGLDAPRRYSRYHRSSNSEDFKLLLPEIPCVLCLDLQALKLRAKAPDFAISSDPCVCQLSIQNLILSLECPLLLLPACSQLLELTQHLCLGSRTSSNVRKVEATSRFTATPTSSLIYQLVNLLQMALLAYISLSGILRLLDLASGCTSYLLISCDCSLKPSAEYDDVTDDVINAKPSAEYDDVTDDVINAKPSAEYDDVTDDVINANSSDPAAELYLFSSSSTFTHL</sequence>
<dbReference type="AlphaFoldDB" id="A0A2Z7C7Y2"/>
<keyword evidence="1" id="KW-0675">Receptor</keyword>
<organism evidence="1 2">
    <name type="scientific">Dorcoceras hygrometricum</name>
    <dbReference type="NCBI Taxonomy" id="472368"/>
    <lineage>
        <taxon>Eukaryota</taxon>
        <taxon>Viridiplantae</taxon>
        <taxon>Streptophyta</taxon>
        <taxon>Embryophyta</taxon>
        <taxon>Tracheophyta</taxon>
        <taxon>Spermatophyta</taxon>
        <taxon>Magnoliopsida</taxon>
        <taxon>eudicotyledons</taxon>
        <taxon>Gunneridae</taxon>
        <taxon>Pentapetalae</taxon>
        <taxon>asterids</taxon>
        <taxon>lamiids</taxon>
        <taxon>Lamiales</taxon>
        <taxon>Gesneriaceae</taxon>
        <taxon>Didymocarpoideae</taxon>
        <taxon>Trichosporeae</taxon>
        <taxon>Loxocarpinae</taxon>
        <taxon>Dorcoceras</taxon>
    </lineage>
</organism>
<keyword evidence="2" id="KW-1185">Reference proteome</keyword>
<dbReference type="GO" id="GO:0016301">
    <property type="term" value="F:kinase activity"/>
    <property type="evidence" value="ECO:0007669"/>
    <property type="project" value="UniProtKB-KW"/>
</dbReference>
<accession>A0A2Z7C7Y2</accession>
<dbReference type="EMBL" id="KQ998946">
    <property type="protein sequence ID" value="KZV42842.1"/>
    <property type="molecule type" value="Genomic_DNA"/>
</dbReference>
<evidence type="ECO:0000313" key="1">
    <source>
        <dbReference type="EMBL" id="KZV42842.1"/>
    </source>
</evidence>
<evidence type="ECO:0000313" key="2">
    <source>
        <dbReference type="Proteomes" id="UP000250235"/>
    </source>
</evidence>
<gene>
    <name evidence="1" type="ORF">F511_17416</name>
</gene>